<dbReference type="Proteomes" id="UP000663823">
    <property type="component" value="Unassembled WGS sequence"/>
</dbReference>
<protein>
    <submittedName>
        <fullName evidence="1">Uncharacterized protein</fullName>
    </submittedName>
</protein>
<dbReference type="Proteomes" id="UP000663874">
    <property type="component" value="Unassembled WGS sequence"/>
</dbReference>
<dbReference type="EMBL" id="CAJOAX010011917">
    <property type="protein sequence ID" value="CAF4102477.1"/>
    <property type="molecule type" value="Genomic_DNA"/>
</dbReference>
<comment type="caution">
    <text evidence="1">The sequence shown here is derived from an EMBL/GenBank/DDBJ whole genome shotgun (WGS) entry which is preliminary data.</text>
</comment>
<dbReference type="Proteomes" id="UP000663854">
    <property type="component" value="Unassembled WGS sequence"/>
</dbReference>
<evidence type="ECO:0000313" key="3">
    <source>
        <dbReference type="EMBL" id="CAF1515173.1"/>
    </source>
</evidence>
<evidence type="ECO:0000313" key="7">
    <source>
        <dbReference type="Proteomes" id="UP000663854"/>
    </source>
</evidence>
<dbReference type="Proteomes" id="UP000663870">
    <property type="component" value="Unassembled WGS sequence"/>
</dbReference>
<gene>
    <name evidence="6" type="ORF">FNK824_LOCUS32364</name>
    <name evidence="4" type="ORF">JXQ802_LOCUS48904</name>
    <name evidence="5" type="ORF">OTI717_LOCUS34184</name>
    <name evidence="1" type="ORF">PYM288_LOCUS32864</name>
    <name evidence="2" type="ORF">RFH988_LOCUS35340</name>
    <name evidence="3" type="ORF">SEV965_LOCUS36747</name>
</gene>
<reference evidence="1" key="1">
    <citation type="submission" date="2021-02" db="EMBL/GenBank/DDBJ databases">
        <authorList>
            <person name="Nowell W R."/>
        </authorList>
    </citation>
    <scope>NUCLEOTIDE SEQUENCE</scope>
</reference>
<name>A0A815I9E6_9BILA</name>
<dbReference type="EMBL" id="CAJNOU010006918">
    <property type="protein sequence ID" value="CAF1515173.1"/>
    <property type="molecule type" value="Genomic_DNA"/>
</dbReference>
<dbReference type="AlphaFoldDB" id="A0A815I9E6"/>
<dbReference type="EMBL" id="CAJNOL010005530">
    <property type="protein sequence ID" value="CAF1606559.1"/>
    <property type="molecule type" value="Genomic_DNA"/>
</dbReference>
<dbReference type="EMBL" id="CAJOBE010011051">
    <property type="protein sequence ID" value="CAF4122388.1"/>
    <property type="molecule type" value="Genomic_DNA"/>
</dbReference>
<dbReference type="EMBL" id="CAJNOO010005329">
    <property type="protein sequence ID" value="CAF1413950.1"/>
    <property type="molecule type" value="Genomic_DNA"/>
</dbReference>
<dbReference type="EMBL" id="CAJNOH010004138">
    <property type="protein sequence ID" value="CAF1360760.1"/>
    <property type="molecule type" value="Genomic_DNA"/>
</dbReference>
<accession>A0A815I9E6</accession>
<evidence type="ECO:0000313" key="8">
    <source>
        <dbReference type="Proteomes" id="UP000663870"/>
    </source>
</evidence>
<dbReference type="OrthoDB" id="10063939at2759"/>
<evidence type="ECO:0000313" key="1">
    <source>
        <dbReference type="EMBL" id="CAF1360760.1"/>
    </source>
</evidence>
<keyword evidence="8" id="KW-1185">Reference proteome</keyword>
<proteinExistence type="predicted"/>
<evidence type="ECO:0000313" key="4">
    <source>
        <dbReference type="EMBL" id="CAF1606559.1"/>
    </source>
</evidence>
<dbReference type="Proteomes" id="UP000663882">
    <property type="component" value="Unassembled WGS sequence"/>
</dbReference>
<dbReference type="Proteomes" id="UP000663889">
    <property type="component" value="Unassembled WGS sequence"/>
</dbReference>
<organism evidence="1 7">
    <name type="scientific">Rotaria sordida</name>
    <dbReference type="NCBI Taxonomy" id="392033"/>
    <lineage>
        <taxon>Eukaryota</taxon>
        <taxon>Metazoa</taxon>
        <taxon>Spiralia</taxon>
        <taxon>Gnathifera</taxon>
        <taxon>Rotifera</taxon>
        <taxon>Eurotatoria</taxon>
        <taxon>Bdelloidea</taxon>
        <taxon>Philodinida</taxon>
        <taxon>Philodinidae</taxon>
        <taxon>Rotaria</taxon>
    </lineage>
</organism>
<evidence type="ECO:0000313" key="6">
    <source>
        <dbReference type="EMBL" id="CAF4122388.1"/>
    </source>
</evidence>
<evidence type="ECO:0000313" key="2">
    <source>
        <dbReference type="EMBL" id="CAF1413950.1"/>
    </source>
</evidence>
<evidence type="ECO:0000313" key="5">
    <source>
        <dbReference type="EMBL" id="CAF4102477.1"/>
    </source>
</evidence>
<sequence>MKEDIWAPQVSKSYAKQHNTFHTYGYPKHTIEKRQRTIYYQLQHQRASLISTCSKTITQYKFDLMSLNLDIIENIKRGH</sequence>